<dbReference type="FunFam" id="1.10.3710.10:FF:000002">
    <property type="entry name" value="ATPase WRNIP1 isoform 1"/>
    <property type="match status" value="1"/>
</dbReference>
<dbReference type="Pfam" id="PF12002">
    <property type="entry name" value="MgsA_C"/>
    <property type="match status" value="1"/>
</dbReference>
<dbReference type="OMA" id="MPECDVH"/>
<reference evidence="7" key="1">
    <citation type="submission" date="2025-08" db="UniProtKB">
        <authorList>
            <consortium name="Ensembl"/>
        </authorList>
    </citation>
    <scope>IDENTIFICATION</scope>
</reference>
<evidence type="ECO:0000256" key="1">
    <source>
        <dbReference type="ARBA" id="ARBA00022741"/>
    </source>
</evidence>
<reference evidence="7" key="2">
    <citation type="submission" date="2025-09" db="UniProtKB">
        <authorList>
            <consortium name="Ensembl"/>
        </authorList>
    </citation>
    <scope>IDENTIFICATION</scope>
</reference>
<dbReference type="SUPFAM" id="SSF48019">
    <property type="entry name" value="post-AAA+ oligomerization domain-like"/>
    <property type="match status" value="1"/>
</dbReference>
<dbReference type="InterPro" id="IPR008921">
    <property type="entry name" value="DNA_pol3_clamp-load_cplx_C"/>
</dbReference>
<dbReference type="GO" id="GO:0006261">
    <property type="term" value="P:DNA-templated DNA replication"/>
    <property type="evidence" value="ECO:0007669"/>
    <property type="project" value="TreeGrafter"/>
</dbReference>
<dbReference type="CDD" id="cd18139">
    <property type="entry name" value="HLD_clamp_RarA"/>
    <property type="match status" value="1"/>
</dbReference>
<dbReference type="GO" id="GO:0000731">
    <property type="term" value="P:DNA synthesis involved in DNA repair"/>
    <property type="evidence" value="ECO:0007669"/>
    <property type="project" value="TreeGrafter"/>
</dbReference>
<dbReference type="Gene3D" id="3.40.50.300">
    <property type="entry name" value="P-loop containing nucleotide triphosphate hydrolases"/>
    <property type="match status" value="1"/>
</dbReference>
<dbReference type="CDD" id="cd00009">
    <property type="entry name" value="AAA"/>
    <property type="match status" value="1"/>
</dbReference>
<evidence type="ECO:0000256" key="3">
    <source>
        <dbReference type="SAM" id="MobiDB-lite"/>
    </source>
</evidence>
<dbReference type="PANTHER" id="PTHR13779">
    <property type="entry name" value="WERNER HELICASE-INTERACTING PROTEIN 1 FAMILY MEMBER"/>
    <property type="match status" value="1"/>
</dbReference>
<evidence type="ECO:0000256" key="2">
    <source>
        <dbReference type="ARBA" id="ARBA00022840"/>
    </source>
</evidence>
<dbReference type="GO" id="GO:0016887">
    <property type="term" value="F:ATP hydrolysis activity"/>
    <property type="evidence" value="ECO:0007669"/>
    <property type="project" value="InterPro"/>
</dbReference>
<dbReference type="InterPro" id="IPR032423">
    <property type="entry name" value="AAA_assoc_2"/>
</dbReference>
<keyword evidence="1" id="KW-0547">Nucleotide-binding</keyword>
<feature type="domain" description="ATPase AAA-type core" evidence="4">
    <location>
        <begin position="2"/>
        <end position="104"/>
    </location>
</feature>
<dbReference type="GO" id="GO:0005524">
    <property type="term" value="F:ATP binding"/>
    <property type="evidence" value="ECO:0007669"/>
    <property type="project" value="UniProtKB-KW"/>
</dbReference>
<dbReference type="GeneTree" id="ENSGT00390000008538"/>
<dbReference type="InterPro" id="IPR021886">
    <property type="entry name" value="MgsA_C"/>
</dbReference>
<organism evidence="7">
    <name type="scientific">Petromyzon marinus</name>
    <name type="common">Sea lamprey</name>
    <dbReference type="NCBI Taxonomy" id="7757"/>
    <lineage>
        <taxon>Eukaryota</taxon>
        <taxon>Metazoa</taxon>
        <taxon>Chordata</taxon>
        <taxon>Craniata</taxon>
        <taxon>Vertebrata</taxon>
        <taxon>Cyclostomata</taxon>
        <taxon>Hyperoartia</taxon>
        <taxon>Petromyzontiformes</taxon>
        <taxon>Petromyzontidae</taxon>
        <taxon>Petromyzon</taxon>
    </lineage>
</organism>
<dbReference type="Ensembl" id="ENSPMAT00000004781.1">
    <property type="protein sequence ID" value="ENSPMAP00000004762.1"/>
    <property type="gene ID" value="ENSPMAG00000004350.1"/>
</dbReference>
<dbReference type="GO" id="GO:0008047">
    <property type="term" value="F:enzyme activator activity"/>
    <property type="evidence" value="ECO:0007669"/>
    <property type="project" value="TreeGrafter"/>
</dbReference>
<dbReference type="GO" id="GO:0003677">
    <property type="term" value="F:DNA binding"/>
    <property type="evidence" value="ECO:0007669"/>
    <property type="project" value="InterPro"/>
</dbReference>
<keyword evidence="2" id="KW-0067">ATP-binding</keyword>
<dbReference type="Pfam" id="PF16193">
    <property type="entry name" value="AAA_assoc_2"/>
    <property type="match status" value="1"/>
</dbReference>
<dbReference type="Gene3D" id="1.10.3710.10">
    <property type="entry name" value="DNA polymerase III clamp loader subunits, C-terminal domain"/>
    <property type="match status" value="1"/>
</dbReference>
<dbReference type="Pfam" id="PF00004">
    <property type="entry name" value="AAA"/>
    <property type="match status" value="1"/>
</dbReference>
<evidence type="ECO:0000259" key="5">
    <source>
        <dbReference type="Pfam" id="PF12002"/>
    </source>
</evidence>
<accession>S4RHT0</accession>
<evidence type="ECO:0000313" key="7">
    <source>
        <dbReference type="Ensembl" id="ENSPMAP00000004762.1"/>
    </source>
</evidence>
<dbReference type="InterPro" id="IPR051314">
    <property type="entry name" value="AAA_ATPase_RarA/MGS1/WRNIP1"/>
</dbReference>
<evidence type="ECO:0000259" key="6">
    <source>
        <dbReference type="Pfam" id="PF16193"/>
    </source>
</evidence>
<proteinExistence type="predicted"/>
<dbReference type="AlphaFoldDB" id="S4RHT0"/>
<dbReference type="InterPro" id="IPR003959">
    <property type="entry name" value="ATPase_AAA_core"/>
</dbReference>
<feature type="region of interest" description="Disordered" evidence="3">
    <location>
        <begin position="231"/>
        <end position="256"/>
    </location>
</feature>
<feature type="compositionally biased region" description="Low complexity" evidence="3">
    <location>
        <begin position="232"/>
        <end position="252"/>
    </location>
</feature>
<feature type="domain" description="MgsA AAA+ ATPase C-terminal" evidence="5">
    <location>
        <begin position="263"/>
        <end position="381"/>
    </location>
</feature>
<dbReference type="SUPFAM" id="SSF52540">
    <property type="entry name" value="P-loop containing nucleoside triphosphate hydrolases"/>
    <property type="match status" value="1"/>
</dbReference>
<dbReference type="GO" id="GO:0005634">
    <property type="term" value="C:nucleus"/>
    <property type="evidence" value="ECO:0007669"/>
    <property type="project" value="TreeGrafter"/>
</dbReference>
<dbReference type="InterPro" id="IPR027417">
    <property type="entry name" value="P-loop_NTPase"/>
</dbReference>
<feature type="domain" description="AAA C-terminal" evidence="6">
    <location>
        <begin position="150"/>
        <end position="233"/>
    </location>
</feature>
<dbReference type="PANTHER" id="PTHR13779:SF7">
    <property type="entry name" value="ATPASE WRNIP1"/>
    <property type="match status" value="1"/>
</dbReference>
<name>S4RHT0_PETMA</name>
<dbReference type="STRING" id="7757.ENSPMAP00000004762"/>
<sequence>QTSLAHVIAASSRRSGRVRFVTLSATNASTADVREAIRQAQNDLRLAQRRTILFIDEIHRFNKSQQDTFLPHVESGVITLMGATTENPSFQVNAALLSRCRVVVLRKLSPEHLRHILVRALPQLGASVLHVAPPHPPPCRTSTRRRPVAVMVEEKALDTISLLVDGDARAALNGLQMAVQAVLASSAAVSSSQGDAAGGPLPTVTEAHVKEGLQRSHLLYDRAGEEHYNCVSASSRPPLSLRPPTRSALLHPPCTPPPLLPSSQPLGLADPLALPQAVAAYQSCHFIGMPECEVILAQCATYLARAPKSVEVYAAYNRAKTSVRCHRGPLPSVPLHLRNAPTGLMRNLGYGRGYKYNPAFDAPVEQEYLPEELRGTDFFKPS</sequence>
<dbReference type="Gene3D" id="1.10.8.60">
    <property type="match status" value="1"/>
</dbReference>
<dbReference type="GO" id="GO:0017116">
    <property type="term" value="F:single-stranded DNA helicase activity"/>
    <property type="evidence" value="ECO:0007669"/>
    <property type="project" value="TreeGrafter"/>
</dbReference>
<evidence type="ECO:0000259" key="4">
    <source>
        <dbReference type="Pfam" id="PF00004"/>
    </source>
</evidence>
<protein>
    <submittedName>
        <fullName evidence="7">WRN helicase interacting protein 1</fullName>
    </submittedName>
</protein>
<dbReference type="Gene3D" id="1.20.272.10">
    <property type="match status" value="1"/>
</dbReference>